<evidence type="ECO:0000313" key="21">
    <source>
        <dbReference type="Proteomes" id="UP000005380"/>
    </source>
</evidence>
<keyword evidence="7" id="KW-0812">Transmembrane</keyword>
<keyword evidence="13" id="KW-0472">Membrane</keyword>
<evidence type="ECO:0000256" key="1">
    <source>
        <dbReference type="ARBA" id="ARBA00000085"/>
    </source>
</evidence>
<dbReference type="GO" id="GO:0000155">
    <property type="term" value="F:phosphorelay sensor kinase activity"/>
    <property type="evidence" value="ECO:0007669"/>
    <property type="project" value="InterPro"/>
</dbReference>
<dbReference type="HOGENOM" id="CLU_000445_114_15_6"/>
<gene>
    <name evidence="20" type="ORF">THIAE_02090</name>
</gene>
<dbReference type="PANTHER" id="PTHR45339">
    <property type="entry name" value="HYBRID SIGNAL TRANSDUCTION HISTIDINE KINASE J"/>
    <property type="match status" value="1"/>
</dbReference>
<reference evidence="20 21" key="1">
    <citation type="submission" date="2013-12" db="EMBL/GenBank/DDBJ databases">
        <authorList>
            <consortium name="DOE Joint Genome Institute"/>
            <person name="Kappler U."/>
            <person name="Huntemann M."/>
            <person name="Han J."/>
            <person name="Chen A."/>
            <person name="Kyrpides N."/>
            <person name="Mavromatis K."/>
            <person name="Markowitz V."/>
            <person name="Palaniappan K."/>
            <person name="Ivanova N."/>
            <person name="Schaumberg A."/>
            <person name="Pati A."/>
            <person name="Liolios K."/>
            <person name="Nordberg H.P."/>
            <person name="Cantor M.N."/>
            <person name="Hua S.X."/>
            <person name="Woyke T."/>
        </authorList>
    </citation>
    <scope>NUCLEOTIDE SEQUENCE [LARGE SCALE GENOMIC DNA]</scope>
    <source>
        <strain evidence="21">AL2</strain>
    </source>
</reference>
<evidence type="ECO:0000259" key="18">
    <source>
        <dbReference type="PROSITE" id="PS50110"/>
    </source>
</evidence>
<dbReference type="KEGG" id="tao:THIAE_02090"/>
<dbReference type="eggNOG" id="COG0642">
    <property type="taxonomic scope" value="Bacteria"/>
</dbReference>
<protein>
    <recommendedName>
        <fullName evidence="3">histidine kinase</fullName>
        <ecNumber evidence="3">2.7.13.3</ecNumber>
    </recommendedName>
</protein>
<evidence type="ECO:0000256" key="12">
    <source>
        <dbReference type="ARBA" id="ARBA00023012"/>
    </source>
</evidence>
<dbReference type="SUPFAM" id="SSF52172">
    <property type="entry name" value="CheY-like"/>
    <property type="match status" value="1"/>
</dbReference>
<keyword evidence="16" id="KW-0175">Coiled coil</keyword>
<dbReference type="Pfam" id="PF01627">
    <property type="entry name" value="Hpt"/>
    <property type="match status" value="1"/>
</dbReference>
<dbReference type="CDD" id="cd00082">
    <property type="entry name" value="HisKA"/>
    <property type="match status" value="1"/>
</dbReference>
<dbReference type="SMART" id="SM00388">
    <property type="entry name" value="HisKA"/>
    <property type="match status" value="1"/>
</dbReference>
<dbReference type="Gene3D" id="3.30.565.10">
    <property type="entry name" value="Histidine kinase-like ATPase, C-terminal domain"/>
    <property type="match status" value="1"/>
</dbReference>
<dbReference type="PANTHER" id="PTHR45339:SF1">
    <property type="entry name" value="HYBRID SIGNAL TRANSDUCTION HISTIDINE KINASE J"/>
    <property type="match status" value="1"/>
</dbReference>
<evidence type="ECO:0000256" key="9">
    <source>
        <dbReference type="ARBA" id="ARBA00022777"/>
    </source>
</evidence>
<feature type="modified residue" description="4-aspartylphosphate" evidence="15">
    <location>
        <position position="338"/>
    </location>
</feature>
<evidence type="ECO:0000256" key="4">
    <source>
        <dbReference type="ARBA" id="ARBA00022475"/>
    </source>
</evidence>
<dbReference type="InterPro" id="IPR011006">
    <property type="entry name" value="CheY-like_superfamily"/>
</dbReference>
<comment type="subcellular location">
    <subcellularLocation>
        <location evidence="2">Cell membrane</location>
        <topology evidence="2">Multi-pass membrane protein</topology>
    </subcellularLocation>
</comment>
<evidence type="ECO:0000256" key="14">
    <source>
        <dbReference type="PROSITE-ProRule" id="PRU00110"/>
    </source>
</evidence>
<keyword evidence="4" id="KW-1003">Cell membrane</keyword>
<keyword evidence="9 20" id="KW-0418">Kinase</keyword>
<feature type="modified residue" description="Phosphohistidine" evidence="14">
    <location>
        <position position="491"/>
    </location>
</feature>
<dbReference type="InterPro" id="IPR003661">
    <property type="entry name" value="HisK_dim/P_dom"/>
</dbReference>
<dbReference type="FunFam" id="1.10.287.130:FF:000004">
    <property type="entry name" value="Ethylene receptor 1"/>
    <property type="match status" value="1"/>
</dbReference>
<evidence type="ECO:0000256" key="3">
    <source>
        <dbReference type="ARBA" id="ARBA00012438"/>
    </source>
</evidence>
<dbReference type="InParanoid" id="W0DQ57"/>
<keyword evidence="12" id="KW-0902">Two-component regulatory system</keyword>
<dbReference type="GO" id="GO:0005524">
    <property type="term" value="F:ATP binding"/>
    <property type="evidence" value="ECO:0007669"/>
    <property type="project" value="UniProtKB-KW"/>
</dbReference>
<evidence type="ECO:0000256" key="7">
    <source>
        <dbReference type="ARBA" id="ARBA00022692"/>
    </source>
</evidence>
<dbReference type="Gene3D" id="3.40.50.2300">
    <property type="match status" value="1"/>
</dbReference>
<keyword evidence="21" id="KW-1185">Reference proteome</keyword>
<evidence type="ECO:0000259" key="19">
    <source>
        <dbReference type="PROSITE" id="PS50894"/>
    </source>
</evidence>
<feature type="coiled-coil region" evidence="16">
    <location>
        <begin position="5"/>
        <end position="39"/>
    </location>
</feature>
<evidence type="ECO:0000256" key="13">
    <source>
        <dbReference type="ARBA" id="ARBA00023136"/>
    </source>
</evidence>
<comment type="catalytic activity">
    <reaction evidence="1">
        <text>ATP + protein L-histidine = ADP + protein N-phospho-L-histidine.</text>
        <dbReference type="EC" id="2.7.13.3"/>
    </reaction>
</comment>
<evidence type="ECO:0000256" key="2">
    <source>
        <dbReference type="ARBA" id="ARBA00004651"/>
    </source>
</evidence>
<dbReference type="AlphaFoldDB" id="W0DQ57"/>
<keyword evidence="10" id="KW-0067">ATP-binding</keyword>
<organism evidence="20 21">
    <name type="scientific">Thiomicrospira aerophila AL3</name>
    <dbReference type="NCBI Taxonomy" id="717772"/>
    <lineage>
        <taxon>Bacteria</taxon>
        <taxon>Pseudomonadati</taxon>
        <taxon>Pseudomonadota</taxon>
        <taxon>Gammaproteobacteria</taxon>
        <taxon>Thiotrichales</taxon>
        <taxon>Piscirickettsiaceae</taxon>
        <taxon>Thiomicrospira</taxon>
    </lineage>
</organism>
<sequence>MQHDRERLECRVQERTEQLERARQEAELANSAKSEFLANMSHEIRTPMNGIIGLSELGMSETNPGKMRDKLEKVNRSGRLLLGIINDILDFSKIEAGKMSLDPQPFLLSTLLDHLHSLFAHTAEQKGLQLVFDVEGNDGLCIVADQLRLHQVLSNLINNAIKFTSQGSVVLRISRASKGTDNQAWLRFEIADSGIGMTEEQASKLFKAFSQADTSTTRKYGGTGLGLVISQRLAKLMGANKIEVKTQFNQGSCFWFDLPVELCEPAAAVKPTSLMQTNASTEDMRFKGIVLLVEDNEINQIVAAEQLKKAGLVVDLAENGQIAVEKAQNQAFDLILMDIQMPVMGGYEATRKIRAFNAKVPIIALTAAAMIEDREKALAVGMQDHLSKPLNTAELISVLNHYLKASFSSSDEMHQPEPASIQQGAIKVTGEVLNVAAGIKQLVGNQALFCRLLNKFCQQIEQDFMQIVPKLHQLSLTDSLDAIDHVQKLNHGLKGVAGNLGTERLFSVSQQLDLMLKQGQRPPEELIGLFNDVLNQTREEIEEYIAMACQQ</sequence>
<evidence type="ECO:0000256" key="6">
    <source>
        <dbReference type="ARBA" id="ARBA00022679"/>
    </source>
</evidence>
<dbReference type="InterPro" id="IPR036890">
    <property type="entry name" value="HATPase_C_sf"/>
</dbReference>
<dbReference type="InterPro" id="IPR005467">
    <property type="entry name" value="His_kinase_dom"/>
</dbReference>
<dbReference type="SMART" id="SM00387">
    <property type="entry name" value="HATPase_c"/>
    <property type="match status" value="1"/>
</dbReference>
<feature type="domain" description="Histidine kinase" evidence="17">
    <location>
        <begin position="39"/>
        <end position="262"/>
    </location>
</feature>
<dbReference type="SUPFAM" id="SSF47226">
    <property type="entry name" value="Histidine-containing phosphotransfer domain, HPT domain"/>
    <property type="match status" value="1"/>
</dbReference>
<dbReference type="Gene3D" id="1.10.287.130">
    <property type="match status" value="1"/>
</dbReference>
<evidence type="ECO:0000256" key="10">
    <source>
        <dbReference type="ARBA" id="ARBA00022840"/>
    </source>
</evidence>
<keyword evidence="6" id="KW-0808">Transferase</keyword>
<evidence type="ECO:0000256" key="5">
    <source>
        <dbReference type="ARBA" id="ARBA00022553"/>
    </source>
</evidence>
<dbReference type="InterPro" id="IPR036097">
    <property type="entry name" value="HisK_dim/P_sf"/>
</dbReference>
<keyword evidence="5 15" id="KW-0597">Phosphoprotein</keyword>
<dbReference type="PROSITE" id="PS50110">
    <property type="entry name" value="RESPONSE_REGULATORY"/>
    <property type="match status" value="1"/>
</dbReference>
<dbReference type="EC" id="2.7.13.3" evidence="3"/>
<dbReference type="FunFam" id="3.30.565.10:FF:000010">
    <property type="entry name" value="Sensor histidine kinase RcsC"/>
    <property type="match status" value="1"/>
</dbReference>
<dbReference type="InterPro" id="IPR036641">
    <property type="entry name" value="HPT_dom_sf"/>
</dbReference>
<dbReference type="Pfam" id="PF02518">
    <property type="entry name" value="HATPase_c"/>
    <property type="match status" value="1"/>
</dbReference>
<dbReference type="EMBL" id="CP007030">
    <property type="protein sequence ID" value="AHF00720.1"/>
    <property type="molecule type" value="Genomic_DNA"/>
</dbReference>
<feature type="domain" description="Response regulatory" evidence="18">
    <location>
        <begin position="289"/>
        <end position="403"/>
    </location>
</feature>
<dbReference type="PROSITE" id="PS50109">
    <property type="entry name" value="HIS_KIN"/>
    <property type="match status" value="1"/>
</dbReference>
<dbReference type="SMART" id="SM00448">
    <property type="entry name" value="REC"/>
    <property type="match status" value="1"/>
</dbReference>
<keyword evidence="8" id="KW-0547">Nucleotide-binding</keyword>
<dbReference type="InterPro" id="IPR004358">
    <property type="entry name" value="Sig_transdc_His_kin-like_C"/>
</dbReference>
<dbReference type="InterPro" id="IPR003594">
    <property type="entry name" value="HATPase_dom"/>
</dbReference>
<dbReference type="SUPFAM" id="SSF55874">
    <property type="entry name" value="ATPase domain of HSP90 chaperone/DNA topoisomerase II/histidine kinase"/>
    <property type="match status" value="1"/>
</dbReference>
<dbReference type="PRINTS" id="PR00344">
    <property type="entry name" value="BCTRLSENSOR"/>
</dbReference>
<dbReference type="Pfam" id="PF00512">
    <property type="entry name" value="HisKA"/>
    <property type="match status" value="1"/>
</dbReference>
<dbReference type="STRING" id="717772.THIAE_02090"/>
<dbReference type="Pfam" id="PF00072">
    <property type="entry name" value="Response_reg"/>
    <property type="match status" value="1"/>
</dbReference>
<evidence type="ECO:0000313" key="20">
    <source>
        <dbReference type="EMBL" id="AHF00720.1"/>
    </source>
</evidence>
<dbReference type="Proteomes" id="UP000005380">
    <property type="component" value="Chromosome"/>
</dbReference>
<accession>W0DQ57</accession>
<evidence type="ECO:0000256" key="16">
    <source>
        <dbReference type="SAM" id="Coils"/>
    </source>
</evidence>
<dbReference type="GO" id="GO:0005886">
    <property type="term" value="C:plasma membrane"/>
    <property type="evidence" value="ECO:0007669"/>
    <property type="project" value="UniProtKB-SubCell"/>
</dbReference>
<name>W0DQ57_9GAMM</name>
<dbReference type="Gene3D" id="1.20.120.160">
    <property type="entry name" value="HPT domain"/>
    <property type="match status" value="1"/>
</dbReference>
<dbReference type="PROSITE" id="PS50894">
    <property type="entry name" value="HPT"/>
    <property type="match status" value="1"/>
</dbReference>
<dbReference type="SUPFAM" id="SSF47384">
    <property type="entry name" value="Homodimeric domain of signal transducing histidine kinase"/>
    <property type="match status" value="1"/>
</dbReference>
<evidence type="ECO:0000259" key="17">
    <source>
        <dbReference type="PROSITE" id="PS50109"/>
    </source>
</evidence>
<feature type="domain" description="HPt" evidence="19">
    <location>
        <begin position="445"/>
        <end position="544"/>
    </location>
</feature>
<evidence type="ECO:0000256" key="11">
    <source>
        <dbReference type="ARBA" id="ARBA00022989"/>
    </source>
</evidence>
<dbReference type="CDD" id="cd16922">
    <property type="entry name" value="HATPase_EvgS-ArcB-TorS-like"/>
    <property type="match status" value="1"/>
</dbReference>
<keyword evidence="11" id="KW-1133">Transmembrane helix</keyword>
<evidence type="ECO:0000256" key="8">
    <source>
        <dbReference type="ARBA" id="ARBA00022741"/>
    </source>
</evidence>
<evidence type="ECO:0000256" key="15">
    <source>
        <dbReference type="PROSITE-ProRule" id="PRU00169"/>
    </source>
</evidence>
<dbReference type="InterPro" id="IPR008207">
    <property type="entry name" value="Sig_transdc_His_kin_Hpt_dom"/>
</dbReference>
<dbReference type="InterPro" id="IPR001789">
    <property type="entry name" value="Sig_transdc_resp-reg_receiver"/>
</dbReference>
<proteinExistence type="predicted"/>
<dbReference type="CDD" id="cd17546">
    <property type="entry name" value="REC_hyHK_CKI1_RcsC-like"/>
    <property type="match status" value="1"/>
</dbReference>